<dbReference type="InterPro" id="IPR014729">
    <property type="entry name" value="Rossmann-like_a/b/a_fold"/>
</dbReference>
<gene>
    <name evidence="2" type="ORF">METZ01_LOCUS466922</name>
</gene>
<dbReference type="Gene3D" id="3.40.50.620">
    <property type="entry name" value="HUPs"/>
    <property type="match status" value="1"/>
</dbReference>
<feature type="domain" description="UspA" evidence="1">
    <location>
        <begin position="16"/>
        <end position="124"/>
    </location>
</feature>
<evidence type="ECO:0000313" key="2">
    <source>
        <dbReference type="EMBL" id="SVE14068.1"/>
    </source>
</evidence>
<dbReference type="CDD" id="cd00293">
    <property type="entry name" value="USP-like"/>
    <property type="match status" value="1"/>
</dbReference>
<name>A0A383B3V0_9ZZZZ</name>
<dbReference type="SUPFAM" id="SSF52402">
    <property type="entry name" value="Adenine nucleotide alpha hydrolases-like"/>
    <property type="match status" value="1"/>
</dbReference>
<proteinExistence type="predicted"/>
<accession>A0A383B3V0</accession>
<organism evidence="2">
    <name type="scientific">marine metagenome</name>
    <dbReference type="NCBI Taxonomy" id="408172"/>
    <lineage>
        <taxon>unclassified sequences</taxon>
        <taxon>metagenomes</taxon>
        <taxon>ecological metagenomes</taxon>
    </lineage>
</organism>
<sequence>MTSNCKNKLNQYMEKYQNIMIALEADGSEKSVVEHAVLLAEQLQSKLSIIHVNDLHAGSMSMMMDSPKKITADMIREQVIDYGLEHILDELDIILTKGENIAKSIESHCQGVDMLVLGHRRMSKL</sequence>
<dbReference type="EMBL" id="UINC01196868">
    <property type="protein sequence ID" value="SVE14068.1"/>
    <property type="molecule type" value="Genomic_DNA"/>
</dbReference>
<dbReference type="Pfam" id="PF00582">
    <property type="entry name" value="Usp"/>
    <property type="match status" value="1"/>
</dbReference>
<protein>
    <recommendedName>
        <fullName evidence="1">UspA domain-containing protein</fullName>
    </recommendedName>
</protein>
<dbReference type="InterPro" id="IPR006016">
    <property type="entry name" value="UspA"/>
</dbReference>
<reference evidence="2" key="1">
    <citation type="submission" date="2018-05" db="EMBL/GenBank/DDBJ databases">
        <authorList>
            <person name="Lanie J.A."/>
            <person name="Ng W.-L."/>
            <person name="Kazmierczak K.M."/>
            <person name="Andrzejewski T.M."/>
            <person name="Davidsen T.M."/>
            <person name="Wayne K.J."/>
            <person name="Tettelin H."/>
            <person name="Glass J.I."/>
            <person name="Rusch D."/>
            <person name="Podicherti R."/>
            <person name="Tsui H.-C.T."/>
            <person name="Winkler M.E."/>
        </authorList>
    </citation>
    <scope>NUCLEOTIDE SEQUENCE</scope>
</reference>
<dbReference type="AlphaFoldDB" id="A0A383B3V0"/>
<feature type="non-terminal residue" evidence="2">
    <location>
        <position position="125"/>
    </location>
</feature>
<evidence type="ECO:0000259" key="1">
    <source>
        <dbReference type="Pfam" id="PF00582"/>
    </source>
</evidence>